<comment type="caution">
    <text evidence="1">The sequence shown here is derived from an EMBL/GenBank/DDBJ whole genome shotgun (WGS) entry which is preliminary data.</text>
</comment>
<evidence type="ECO:0000313" key="2">
    <source>
        <dbReference type="Proteomes" id="UP000477386"/>
    </source>
</evidence>
<gene>
    <name evidence="1" type="ORF">GK091_04505</name>
</gene>
<accession>A0A6M0IEE5</accession>
<evidence type="ECO:0000313" key="1">
    <source>
        <dbReference type="EMBL" id="NEU66132.1"/>
    </source>
</evidence>
<proteinExistence type="predicted"/>
<name>A0A6M0IEE5_9BACT</name>
<protein>
    <submittedName>
        <fullName evidence="1">DUF4177 domain-containing protein</fullName>
    </submittedName>
</protein>
<dbReference type="AlphaFoldDB" id="A0A6M0IEE5"/>
<keyword evidence="2" id="KW-1185">Reference proteome</keyword>
<organism evidence="1 2">
    <name type="scientific">Spirosoma agri</name>
    <dbReference type="NCBI Taxonomy" id="1987381"/>
    <lineage>
        <taxon>Bacteria</taxon>
        <taxon>Pseudomonadati</taxon>
        <taxon>Bacteroidota</taxon>
        <taxon>Cytophagia</taxon>
        <taxon>Cytophagales</taxon>
        <taxon>Cytophagaceae</taxon>
        <taxon>Spirosoma</taxon>
    </lineage>
</organism>
<dbReference type="Pfam" id="PF13783">
    <property type="entry name" value="DUF4177"/>
    <property type="match status" value="1"/>
</dbReference>
<reference evidence="1 2" key="1">
    <citation type="submission" date="2020-02" db="EMBL/GenBank/DDBJ databases">
        <title>Draft genome sequence of two Spirosoma agri KCTC 52727 and Spirosoma terrae KCTC 52035.</title>
        <authorList>
            <person name="Rojas J."/>
            <person name="Ambika Manirajan B."/>
            <person name="Ratering S."/>
            <person name="Suarez C."/>
            <person name="Schnell S."/>
        </authorList>
    </citation>
    <scope>NUCLEOTIDE SEQUENCE [LARGE SCALE GENOMIC DNA]</scope>
    <source>
        <strain evidence="1 2">KCTC 52727</strain>
    </source>
</reference>
<sequence>MKKFEYRVLDVAAGGGFWTGGGAIDVQELTDKLNELGQQGWEVVSSVDLNMTQGQSRAIIVMLKRQIN</sequence>
<dbReference type="InterPro" id="IPR025234">
    <property type="entry name" value="YjzH-like"/>
</dbReference>
<dbReference type="EMBL" id="JAAGNZ010000001">
    <property type="protein sequence ID" value="NEU66132.1"/>
    <property type="molecule type" value="Genomic_DNA"/>
</dbReference>
<dbReference type="Proteomes" id="UP000477386">
    <property type="component" value="Unassembled WGS sequence"/>
</dbReference>
<dbReference type="RefSeq" id="WP_164035413.1">
    <property type="nucleotide sequence ID" value="NZ_JAAGNZ010000001.1"/>
</dbReference>